<dbReference type="Gene3D" id="1.10.357.10">
    <property type="entry name" value="Tetracycline Repressor, domain 2"/>
    <property type="match status" value="1"/>
</dbReference>
<dbReference type="InterPro" id="IPR009057">
    <property type="entry name" value="Homeodomain-like_sf"/>
</dbReference>
<feature type="DNA-binding region" description="H-T-H motif" evidence="4">
    <location>
        <begin position="28"/>
        <end position="47"/>
    </location>
</feature>
<evidence type="ECO:0000256" key="3">
    <source>
        <dbReference type="ARBA" id="ARBA00023163"/>
    </source>
</evidence>
<evidence type="ECO:0000256" key="1">
    <source>
        <dbReference type="ARBA" id="ARBA00023015"/>
    </source>
</evidence>
<dbReference type="EMBL" id="BMGG01000007">
    <property type="protein sequence ID" value="GGC79730.1"/>
    <property type="molecule type" value="Genomic_DNA"/>
</dbReference>
<keyword evidence="2 4" id="KW-0238">DNA-binding</keyword>
<keyword evidence="1" id="KW-0805">Transcription regulation</keyword>
<evidence type="ECO:0000259" key="5">
    <source>
        <dbReference type="PROSITE" id="PS50977"/>
    </source>
</evidence>
<keyword evidence="3" id="KW-0804">Transcription</keyword>
<dbReference type="AlphaFoldDB" id="A0A916UND7"/>
<reference evidence="6" key="2">
    <citation type="submission" date="2020-09" db="EMBL/GenBank/DDBJ databases">
        <authorList>
            <person name="Sun Q."/>
            <person name="Zhou Y."/>
        </authorList>
    </citation>
    <scope>NUCLEOTIDE SEQUENCE</scope>
    <source>
        <strain evidence="6">CGMCC 1.12919</strain>
    </source>
</reference>
<proteinExistence type="predicted"/>
<dbReference type="InterPro" id="IPR001647">
    <property type="entry name" value="HTH_TetR"/>
</dbReference>
<dbReference type="Pfam" id="PF21993">
    <property type="entry name" value="TetR_C_13_2"/>
    <property type="match status" value="1"/>
</dbReference>
<evidence type="ECO:0000313" key="6">
    <source>
        <dbReference type="EMBL" id="GGC79730.1"/>
    </source>
</evidence>
<dbReference type="PROSITE" id="PS50977">
    <property type="entry name" value="HTH_TETR_2"/>
    <property type="match status" value="1"/>
</dbReference>
<dbReference type="Proteomes" id="UP000637002">
    <property type="component" value="Unassembled WGS sequence"/>
</dbReference>
<dbReference type="PANTHER" id="PTHR47506:SF3">
    <property type="entry name" value="HTH-TYPE TRANSCRIPTIONAL REGULATOR LMRA"/>
    <property type="match status" value="1"/>
</dbReference>
<protein>
    <submittedName>
        <fullName evidence="6">TetR family transcriptional regulator</fullName>
    </submittedName>
</protein>
<name>A0A916UND7_9HYPH</name>
<dbReference type="GO" id="GO:0003677">
    <property type="term" value="F:DNA binding"/>
    <property type="evidence" value="ECO:0007669"/>
    <property type="project" value="UniProtKB-UniRule"/>
</dbReference>
<dbReference type="PANTHER" id="PTHR47506">
    <property type="entry name" value="TRANSCRIPTIONAL REGULATORY PROTEIN"/>
    <property type="match status" value="1"/>
</dbReference>
<dbReference type="SUPFAM" id="SSF48498">
    <property type="entry name" value="Tetracyclin repressor-like, C-terminal domain"/>
    <property type="match status" value="1"/>
</dbReference>
<evidence type="ECO:0000256" key="4">
    <source>
        <dbReference type="PROSITE-ProRule" id="PRU00335"/>
    </source>
</evidence>
<evidence type="ECO:0000256" key="2">
    <source>
        <dbReference type="ARBA" id="ARBA00023125"/>
    </source>
</evidence>
<dbReference type="SUPFAM" id="SSF46689">
    <property type="entry name" value="Homeodomain-like"/>
    <property type="match status" value="1"/>
</dbReference>
<feature type="domain" description="HTH tetR-type" evidence="5">
    <location>
        <begin position="5"/>
        <end position="65"/>
    </location>
</feature>
<organism evidence="6 7">
    <name type="scientific">Chelatococcus reniformis</name>
    <dbReference type="NCBI Taxonomy" id="1494448"/>
    <lineage>
        <taxon>Bacteria</taxon>
        <taxon>Pseudomonadati</taxon>
        <taxon>Pseudomonadota</taxon>
        <taxon>Alphaproteobacteria</taxon>
        <taxon>Hyphomicrobiales</taxon>
        <taxon>Chelatococcaceae</taxon>
        <taxon>Chelatococcus</taxon>
    </lineage>
</organism>
<dbReference type="RefSeq" id="WP_188611141.1">
    <property type="nucleotide sequence ID" value="NZ_BMGG01000007.1"/>
</dbReference>
<gene>
    <name evidence="6" type="ORF">GCM10010994_42210</name>
</gene>
<dbReference type="InterPro" id="IPR054156">
    <property type="entry name" value="YxaF_TetR_C"/>
</dbReference>
<sequence>MAPARKHRDSILEHAVRLFRERGYASTGLNDILAASGAPKGSLYHYFPGGKAQIGAEAVRLAGEKVAGTLRAIAADEADAADIPRRYFAMLSGWLATSAFRDGSPIAATLLETVSDHELIRAEGAGAYGAAIEVLREAFVRGGIEPRRAARIAGLVLAALEGALLHARVFRDPAPLLDAAEELAAVITAAQRRP</sequence>
<reference evidence="6" key="1">
    <citation type="journal article" date="2014" name="Int. J. Syst. Evol. Microbiol.">
        <title>Complete genome sequence of Corynebacterium casei LMG S-19264T (=DSM 44701T), isolated from a smear-ripened cheese.</title>
        <authorList>
            <consortium name="US DOE Joint Genome Institute (JGI-PGF)"/>
            <person name="Walter F."/>
            <person name="Albersmeier A."/>
            <person name="Kalinowski J."/>
            <person name="Ruckert C."/>
        </authorList>
    </citation>
    <scope>NUCLEOTIDE SEQUENCE</scope>
    <source>
        <strain evidence="6">CGMCC 1.12919</strain>
    </source>
</reference>
<dbReference type="PRINTS" id="PR00455">
    <property type="entry name" value="HTHTETR"/>
</dbReference>
<keyword evidence="7" id="KW-1185">Reference proteome</keyword>
<evidence type="ECO:0000313" key="7">
    <source>
        <dbReference type="Proteomes" id="UP000637002"/>
    </source>
</evidence>
<comment type="caution">
    <text evidence="6">The sequence shown here is derived from an EMBL/GenBank/DDBJ whole genome shotgun (WGS) entry which is preliminary data.</text>
</comment>
<dbReference type="Pfam" id="PF00440">
    <property type="entry name" value="TetR_N"/>
    <property type="match status" value="1"/>
</dbReference>
<dbReference type="InterPro" id="IPR036271">
    <property type="entry name" value="Tet_transcr_reg_TetR-rel_C_sf"/>
</dbReference>
<accession>A0A916UND7</accession>